<evidence type="ECO:0000313" key="2">
    <source>
        <dbReference type="Proteomes" id="UP000287756"/>
    </source>
</evidence>
<dbReference type="CDD" id="cd11543">
    <property type="entry name" value="NTP-PPase_u6"/>
    <property type="match status" value="1"/>
</dbReference>
<dbReference type="KEGG" id="hli:HLI_03950"/>
<protein>
    <submittedName>
        <fullName evidence="1">MazG-like protein</fullName>
    </submittedName>
</protein>
<dbReference type="EMBL" id="CP026118">
    <property type="protein sequence ID" value="QAS51432.1"/>
    <property type="molecule type" value="Genomic_DNA"/>
</dbReference>
<gene>
    <name evidence="1" type="ORF">HLI_03950</name>
</gene>
<organism evidence="1 2">
    <name type="scientific">Halobacillus litoralis</name>
    <dbReference type="NCBI Taxonomy" id="45668"/>
    <lineage>
        <taxon>Bacteria</taxon>
        <taxon>Bacillati</taxon>
        <taxon>Bacillota</taxon>
        <taxon>Bacilli</taxon>
        <taxon>Bacillales</taxon>
        <taxon>Bacillaceae</taxon>
        <taxon>Halobacillus</taxon>
    </lineage>
</organism>
<dbReference type="OrthoDB" id="196226at2"/>
<dbReference type="RefSeq" id="WP_128523197.1">
    <property type="nucleotide sequence ID" value="NZ_CP026118.1"/>
</dbReference>
<name>A0A410M9M7_9BACI</name>
<dbReference type="Gene3D" id="1.10.287.1080">
    <property type="entry name" value="MazG-like"/>
    <property type="match status" value="1"/>
</dbReference>
<sequence length="107" mass="12561">MDFNIAVNRSLQIRKVYHQLEKKYHGSEWEVDEDALAFLTDAALVGRLAMAHQERWPSGTDSEADLEHKIAECFWWLMVLGERMGIDSEQALEKFLKKKEEQFLDFT</sequence>
<proteinExistence type="predicted"/>
<reference evidence="1 2" key="1">
    <citation type="submission" date="2018-01" db="EMBL/GenBank/DDBJ databases">
        <title>The whole genome sequencing and assembly of Halobacillus litoralis ERB031 strain.</title>
        <authorList>
            <person name="Lee S.-J."/>
            <person name="Park M.-K."/>
            <person name="Kim J.-Y."/>
            <person name="Lee Y.-J."/>
            <person name="Yi H."/>
            <person name="Bahn Y.-S."/>
            <person name="Kim J.F."/>
            <person name="Lee D.-W."/>
        </authorList>
    </citation>
    <scope>NUCLEOTIDE SEQUENCE [LARGE SCALE GENOMIC DNA]</scope>
    <source>
        <strain evidence="1 2">ERB 031</strain>
    </source>
</reference>
<evidence type="ECO:0000313" key="1">
    <source>
        <dbReference type="EMBL" id="QAS51432.1"/>
    </source>
</evidence>
<dbReference type="Proteomes" id="UP000287756">
    <property type="component" value="Chromosome"/>
</dbReference>
<accession>A0A410M9M7</accession>
<dbReference type="AlphaFoldDB" id="A0A410M9M7"/>